<name>A0A1A0HDQ3_9ASCO</name>
<dbReference type="OrthoDB" id="4088270at2759"/>
<dbReference type="Proteomes" id="UP000092555">
    <property type="component" value="Unassembled WGS sequence"/>
</dbReference>
<accession>A0A1A0HDQ3</accession>
<gene>
    <name evidence="1" type="ORF">METBIDRAFT_38893</name>
</gene>
<protein>
    <submittedName>
        <fullName evidence="1">Uncharacterized protein</fullName>
    </submittedName>
</protein>
<evidence type="ECO:0000313" key="2">
    <source>
        <dbReference type="Proteomes" id="UP000092555"/>
    </source>
</evidence>
<keyword evidence="2" id="KW-1185">Reference proteome</keyword>
<dbReference type="AlphaFoldDB" id="A0A1A0HDQ3"/>
<sequence>VKNIFPKSKKIAAPQFRIWSPTTLLSVALWSLTNVDRTGNSVFSMVWPQPEI</sequence>
<organism evidence="1 2">
    <name type="scientific">Metschnikowia bicuspidata var. bicuspidata NRRL YB-4993</name>
    <dbReference type="NCBI Taxonomy" id="869754"/>
    <lineage>
        <taxon>Eukaryota</taxon>
        <taxon>Fungi</taxon>
        <taxon>Dikarya</taxon>
        <taxon>Ascomycota</taxon>
        <taxon>Saccharomycotina</taxon>
        <taxon>Pichiomycetes</taxon>
        <taxon>Metschnikowiaceae</taxon>
        <taxon>Metschnikowia</taxon>
    </lineage>
</organism>
<proteinExistence type="predicted"/>
<dbReference type="EMBL" id="LXTC01000002">
    <property type="protein sequence ID" value="OBA22146.1"/>
    <property type="molecule type" value="Genomic_DNA"/>
</dbReference>
<feature type="non-terminal residue" evidence="1">
    <location>
        <position position="1"/>
    </location>
</feature>
<evidence type="ECO:0000313" key="1">
    <source>
        <dbReference type="EMBL" id="OBA22146.1"/>
    </source>
</evidence>
<reference evidence="1 2" key="1">
    <citation type="submission" date="2016-05" db="EMBL/GenBank/DDBJ databases">
        <title>Comparative genomics of biotechnologically important yeasts.</title>
        <authorList>
            <consortium name="DOE Joint Genome Institute"/>
            <person name="Riley R."/>
            <person name="Haridas S."/>
            <person name="Wolfe K.H."/>
            <person name="Lopes M.R."/>
            <person name="Hittinger C.T."/>
            <person name="Goker M."/>
            <person name="Salamov A."/>
            <person name="Wisecaver J."/>
            <person name="Long T.M."/>
            <person name="Aerts A.L."/>
            <person name="Barry K."/>
            <person name="Choi C."/>
            <person name="Clum A."/>
            <person name="Coughlan A.Y."/>
            <person name="Deshpande S."/>
            <person name="Douglass A.P."/>
            <person name="Hanson S.J."/>
            <person name="Klenk H.-P."/>
            <person name="LaButti K."/>
            <person name="Lapidus A."/>
            <person name="Lindquist E."/>
            <person name="Lipzen A."/>
            <person name="Meier-kolthoff J.P."/>
            <person name="Ohm R.A."/>
            <person name="Otillar R.P."/>
            <person name="Pangilinan J."/>
            <person name="Peng Y."/>
            <person name="Rokas A."/>
            <person name="Rosa C.A."/>
            <person name="Scheuner C."/>
            <person name="Sibirny A.A."/>
            <person name="Slot J.C."/>
            <person name="Stielow J.B."/>
            <person name="Sun H."/>
            <person name="Kurtzman C.P."/>
            <person name="Blackwell M."/>
            <person name="Grigoriev I.V."/>
            <person name="Jeffries T.W."/>
        </authorList>
    </citation>
    <scope>NUCLEOTIDE SEQUENCE [LARGE SCALE GENOMIC DNA]</scope>
    <source>
        <strain evidence="1 2">NRRL YB-4993</strain>
    </source>
</reference>
<dbReference type="GeneID" id="30030040"/>
<dbReference type="RefSeq" id="XP_018712642.1">
    <property type="nucleotide sequence ID" value="XM_018857064.1"/>
</dbReference>
<comment type="caution">
    <text evidence="1">The sequence shown here is derived from an EMBL/GenBank/DDBJ whole genome shotgun (WGS) entry which is preliminary data.</text>
</comment>